<gene>
    <name evidence="1" type="primary">RvY_02556</name>
    <name evidence="1" type="synonym">RvY_02556.2</name>
    <name evidence="1" type="ORF">RvY_02556-2</name>
</gene>
<comment type="caution">
    <text evidence="1">The sequence shown here is derived from an EMBL/GenBank/DDBJ whole genome shotgun (WGS) entry which is preliminary data.</text>
</comment>
<evidence type="ECO:0000313" key="1">
    <source>
        <dbReference type="EMBL" id="GAU90087.1"/>
    </source>
</evidence>
<reference evidence="1 2" key="1">
    <citation type="journal article" date="2016" name="Nat. Commun.">
        <title>Extremotolerant tardigrade genome and improved radiotolerance of human cultured cells by tardigrade-unique protein.</title>
        <authorList>
            <person name="Hashimoto T."/>
            <person name="Horikawa D.D."/>
            <person name="Saito Y."/>
            <person name="Kuwahara H."/>
            <person name="Kozuka-Hata H."/>
            <person name="Shin-I T."/>
            <person name="Minakuchi Y."/>
            <person name="Ohishi K."/>
            <person name="Motoyama A."/>
            <person name="Aizu T."/>
            <person name="Enomoto A."/>
            <person name="Kondo K."/>
            <person name="Tanaka S."/>
            <person name="Hara Y."/>
            <person name="Koshikawa S."/>
            <person name="Sagara H."/>
            <person name="Miura T."/>
            <person name="Yokobori S."/>
            <person name="Miyagawa K."/>
            <person name="Suzuki Y."/>
            <person name="Kubo T."/>
            <person name="Oyama M."/>
            <person name="Kohara Y."/>
            <person name="Fujiyama A."/>
            <person name="Arakawa K."/>
            <person name="Katayama T."/>
            <person name="Toyoda A."/>
            <person name="Kunieda T."/>
        </authorList>
    </citation>
    <scope>NUCLEOTIDE SEQUENCE [LARGE SCALE GENOMIC DNA]</scope>
    <source>
        <strain evidence="1 2">YOKOZUNA-1</strain>
    </source>
</reference>
<sequence length="97" mass="11346">MLSRPVGNHSRTVASSMWKANLIARKTGNRYEISKNTRTNYHKQLLRQDLKHTECILYVFNPQVFHTYQICLSLHSRLNLLCVVVQCSVTERGRMKL</sequence>
<dbReference type="EMBL" id="BDGG01000001">
    <property type="protein sequence ID" value="GAU90087.1"/>
    <property type="molecule type" value="Genomic_DNA"/>
</dbReference>
<accession>A0A1D1US68</accession>
<keyword evidence="2" id="KW-1185">Reference proteome</keyword>
<dbReference type="Proteomes" id="UP000186922">
    <property type="component" value="Unassembled WGS sequence"/>
</dbReference>
<proteinExistence type="predicted"/>
<dbReference type="AlphaFoldDB" id="A0A1D1US68"/>
<protein>
    <submittedName>
        <fullName evidence="1">Uncharacterized protein</fullName>
    </submittedName>
</protein>
<organism evidence="1 2">
    <name type="scientific">Ramazzottius varieornatus</name>
    <name type="common">Water bear</name>
    <name type="synonym">Tardigrade</name>
    <dbReference type="NCBI Taxonomy" id="947166"/>
    <lineage>
        <taxon>Eukaryota</taxon>
        <taxon>Metazoa</taxon>
        <taxon>Ecdysozoa</taxon>
        <taxon>Tardigrada</taxon>
        <taxon>Eutardigrada</taxon>
        <taxon>Parachela</taxon>
        <taxon>Hypsibioidea</taxon>
        <taxon>Ramazzottiidae</taxon>
        <taxon>Ramazzottius</taxon>
    </lineage>
</organism>
<evidence type="ECO:0000313" key="2">
    <source>
        <dbReference type="Proteomes" id="UP000186922"/>
    </source>
</evidence>
<name>A0A1D1US68_RAMVA</name>